<evidence type="ECO:0000313" key="4">
    <source>
        <dbReference type="Proteomes" id="UP001501612"/>
    </source>
</evidence>
<dbReference type="SUPFAM" id="SSF52402">
    <property type="entry name" value="Adenine nucleotide alpha hydrolases-like"/>
    <property type="match status" value="1"/>
</dbReference>
<dbReference type="RefSeq" id="WP_344006665.1">
    <property type="nucleotide sequence ID" value="NZ_BAAAMY010000004.1"/>
</dbReference>
<dbReference type="Gene3D" id="3.40.50.620">
    <property type="entry name" value="HUPs"/>
    <property type="match status" value="1"/>
</dbReference>
<dbReference type="EMBL" id="BAAAMY010000004">
    <property type="protein sequence ID" value="GAA1918515.1"/>
    <property type="molecule type" value="Genomic_DNA"/>
</dbReference>
<accession>A0ABP5ANS3</accession>
<comment type="caution">
    <text evidence="3">The sequence shown here is derived from an EMBL/GenBank/DDBJ whole genome shotgun (WGS) entry which is preliminary data.</text>
</comment>
<keyword evidence="4" id="KW-1185">Reference proteome</keyword>
<evidence type="ECO:0000256" key="1">
    <source>
        <dbReference type="ARBA" id="ARBA00008791"/>
    </source>
</evidence>
<name>A0ABP5ANS3_9ACTN</name>
<dbReference type="PANTHER" id="PTHR46268:SF6">
    <property type="entry name" value="UNIVERSAL STRESS PROTEIN UP12"/>
    <property type="match status" value="1"/>
</dbReference>
<organism evidence="3 4">
    <name type="scientific">Nocardioides lentus</name>
    <dbReference type="NCBI Taxonomy" id="338077"/>
    <lineage>
        <taxon>Bacteria</taxon>
        <taxon>Bacillati</taxon>
        <taxon>Actinomycetota</taxon>
        <taxon>Actinomycetes</taxon>
        <taxon>Propionibacteriales</taxon>
        <taxon>Nocardioidaceae</taxon>
        <taxon>Nocardioides</taxon>
    </lineage>
</organism>
<gene>
    <name evidence="3" type="ORF">GCM10009737_19970</name>
</gene>
<evidence type="ECO:0000313" key="3">
    <source>
        <dbReference type="EMBL" id="GAA1918515.1"/>
    </source>
</evidence>
<dbReference type="CDD" id="cd00293">
    <property type="entry name" value="USP-like"/>
    <property type="match status" value="1"/>
</dbReference>
<comment type="similarity">
    <text evidence="1">Belongs to the universal stress protein A family.</text>
</comment>
<proteinExistence type="inferred from homology"/>
<dbReference type="PANTHER" id="PTHR46268">
    <property type="entry name" value="STRESS RESPONSE PROTEIN NHAX"/>
    <property type="match status" value="1"/>
</dbReference>
<sequence>MIVVAYTPDVYGEAALAHAVTEAGLRRLGVVVVNATRGDAFVDERFASTERLAELDAALGEQGLTHEVRQPVGVEPSEAVIDVVKEVGGSLVVVGIRHRSPVGKVLMGSVAQRILLDAPCPVLAVKPSP</sequence>
<dbReference type="Pfam" id="PF00582">
    <property type="entry name" value="Usp"/>
    <property type="match status" value="1"/>
</dbReference>
<dbReference type="Proteomes" id="UP001501612">
    <property type="component" value="Unassembled WGS sequence"/>
</dbReference>
<dbReference type="InterPro" id="IPR006016">
    <property type="entry name" value="UspA"/>
</dbReference>
<dbReference type="PRINTS" id="PR01438">
    <property type="entry name" value="UNVRSLSTRESS"/>
</dbReference>
<evidence type="ECO:0000259" key="2">
    <source>
        <dbReference type="Pfam" id="PF00582"/>
    </source>
</evidence>
<reference evidence="4" key="1">
    <citation type="journal article" date="2019" name="Int. J. Syst. Evol. Microbiol.">
        <title>The Global Catalogue of Microorganisms (GCM) 10K type strain sequencing project: providing services to taxonomists for standard genome sequencing and annotation.</title>
        <authorList>
            <consortium name="The Broad Institute Genomics Platform"/>
            <consortium name="The Broad Institute Genome Sequencing Center for Infectious Disease"/>
            <person name="Wu L."/>
            <person name="Ma J."/>
        </authorList>
    </citation>
    <scope>NUCLEOTIDE SEQUENCE [LARGE SCALE GENOMIC DNA]</scope>
    <source>
        <strain evidence="4">JCM 14046</strain>
    </source>
</reference>
<protein>
    <submittedName>
        <fullName evidence="3">Universal stress protein</fullName>
    </submittedName>
</protein>
<dbReference type="InterPro" id="IPR014729">
    <property type="entry name" value="Rossmann-like_a/b/a_fold"/>
</dbReference>
<dbReference type="InterPro" id="IPR006015">
    <property type="entry name" value="Universal_stress_UspA"/>
</dbReference>
<feature type="domain" description="UspA" evidence="2">
    <location>
        <begin position="2"/>
        <end position="126"/>
    </location>
</feature>